<dbReference type="EMBL" id="JACHLN010000002">
    <property type="protein sequence ID" value="MBB4838881.1"/>
    <property type="molecule type" value="Genomic_DNA"/>
</dbReference>
<evidence type="ECO:0000256" key="9">
    <source>
        <dbReference type="SAM" id="SignalP"/>
    </source>
</evidence>
<evidence type="ECO:0000256" key="4">
    <source>
        <dbReference type="ARBA" id="ARBA00022801"/>
    </source>
</evidence>
<dbReference type="InterPro" id="IPR001466">
    <property type="entry name" value="Beta-lactam-related"/>
</dbReference>
<evidence type="ECO:0000256" key="5">
    <source>
        <dbReference type="ARBA" id="ARBA00023251"/>
    </source>
</evidence>
<evidence type="ECO:0000256" key="7">
    <source>
        <dbReference type="RuleBase" id="RU361140"/>
    </source>
</evidence>
<evidence type="ECO:0000256" key="3">
    <source>
        <dbReference type="ARBA" id="ARBA00012865"/>
    </source>
</evidence>
<dbReference type="InterPro" id="IPR019734">
    <property type="entry name" value="TPR_rpt"/>
</dbReference>
<dbReference type="PANTHER" id="PTHR46825:SF8">
    <property type="entry name" value="BETA-LACTAMASE-RELATED"/>
    <property type="match status" value="1"/>
</dbReference>
<dbReference type="PROSITE" id="PS51318">
    <property type="entry name" value="TAT"/>
    <property type="match status" value="1"/>
</dbReference>
<feature type="repeat" description="TPR" evidence="6">
    <location>
        <begin position="448"/>
        <end position="481"/>
    </location>
</feature>
<dbReference type="InterPro" id="IPR001586">
    <property type="entry name" value="Beta-lactam_class-C_AS"/>
</dbReference>
<evidence type="ECO:0000313" key="12">
    <source>
        <dbReference type="Proteomes" id="UP000575241"/>
    </source>
</evidence>
<accession>A0A7W7K1C7</accession>
<organism evidence="11 12">
    <name type="scientific">Sphingomonas kyeonggiensis</name>
    <dbReference type="NCBI Taxonomy" id="1268553"/>
    <lineage>
        <taxon>Bacteria</taxon>
        <taxon>Pseudomonadati</taxon>
        <taxon>Pseudomonadota</taxon>
        <taxon>Alphaproteobacteria</taxon>
        <taxon>Sphingomonadales</taxon>
        <taxon>Sphingomonadaceae</taxon>
        <taxon>Sphingomonas</taxon>
    </lineage>
</organism>
<dbReference type="Gene3D" id="1.25.40.10">
    <property type="entry name" value="Tetratricopeptide repeat domain"/>
    <property type="match status" value="1"/>
</dbReference>
<keyword evidence="6" id="KW-0802">TPR repeat</keyword>
<keyword evidence="12" id="KW-1185">Reference proteome</keyword>
<protein>
    <recommendedName>
        <fullName evidence="3 7">Beta-lactamase</fullName>
        <ecNumber evidence="3 7">3.5.2.6</ecNumber>
    </recommendedName>
</protein>
<dbReference type="SUPFAM" id="SSF48452">
    <property type="entry name" value="TPR-like"/>
    <property type="match status" value="1"/>
</dbReference>
<evidence type="ECO:0000256" key="6">
    <source>
        <dbReference type="PROSITE-ProRule" id="PRU00339"/>
    </source>
</evidence>
<feature type="region of interest" description="Disordered" evidence="8">
    <location>
        <begin position="475"/>
        <end position="495"/>
    </location>
</feature>
<dbReference type="GO" id="GO:0017001">
    <property type="term" value="P:antibiotic catabolic process"/>
    <property type="evidence" value="ECO:0007669"/>
    <property type="project" value="InterPro"/>
</dbReference>
<evidence type="ECO:0000313" key="11">
    <source>
        <dbReference type="EMBL" id="MBB4838881.1"/>
    </source>
</evidence>
<reference evidence="11 12" key="1">
    <citation type="submission" date="2020-08" db="EMBL/GenBank/DDBJ databases">
        <title>Functional genomics of gut bacteria from endangered species of beetles.</title>
        <authorList>
            <person name="Carlos-Shanley C."/>
        </authorList>
    </citation>
    <scope>NUCLEOTIDE SEQUENCE [LARGE SCALE GENOMIC DNA]</scope>
    <source>
        <strain evidence="11 12">S00224</strain>
    </source>
</reference>
<evidence type="ECO:0000256" key="8">
    <source>
        <dbReference type="SAM" id="MobiDB-lite"/>
    </source>
</evidence>
<dbReference type="GO" id="GO:0046677">
    <property type="term" value="P:response to antibiotic"/>
    <property type="evidence" value="ECO:0007669"/>
    <property type="project" value="UniProtKB-UniRule"/>
</dbReference>
<dbReference type="Gene3D" id="3.40.710.10">
    <property type="entry name" value="DD-peptidase/beta-lactamase superfamily"/>
    <property type="match status" value="1"/>
</dbReference>
<comment type="catalytic activity">
    <reaction evidence="1 7">
        <text>a beta-lactam + H2O = a substituted beta-amino acid</text>
        <dbReference type="Rhea" id="RHEA:20401"/>
        <dbReference type="ChEBI" id="CHEBI:15377"/>
        <dbReference type="ChEBI" id="CHEBI:35627"/>
        <dbReference type="ChEBI" id="CHEBI:140347"/>
        <dbReference type="EC" id="3.5.2.6"/>
    </reaction>
</comment>
<dbReference type="InterPro" id="IPR011990">
    <property type="entry name" value="TPR-like_helical_dom_sf"/>
</dbReference>
<dbReference type="RefSeq" id="WP_184166104.1">
    <property type="nucleotide sequence ID" value="NZ_JACHLN010000002.1"/>
</dbReference>
<keyword evidence="4 7" id="KW-0378">Hydrolase</keyword>
<gene>
    <name evidence="11" type="ORF">HNP52_001950</name>
</gene>
<feature type="signal peptide" evidence="9">
    <location>
        <begin position="1"/>
        <end position="25"/>
    </location>
</feature>
<comment type="caution">
    <text evidence="11">The sequence shown here is derived from an EMBL/GenBank/DDBJ whole genome shotgun (WGS) entry which is preliminary data.</text>
</comment>
<keyword evidence="9" id="KW-0732">Signal</keyword>
<dbReference type="SUPFAM" id="SSF56601">
    <property type="entry name" value="beta-lactamase/transpeptidase-like"/>
    <property type="match status" value="1"/>
</dbReference>
<sequence>MQHNATRPRLNRRQLLALMPATAGAALLPSLARATTSADPVQALVDEFVKSGKAPSVSVAVIRDGRTRFHNAGIANRATGAPASEHMVYEIGSISKTFTSLILAHAIREGRASLDDDVRKYLPAGYDNLVRDGRPVRLADMVTTTSALPDNVPDWMARFSKLPPNELAFAVAKLLDGYDQPQFLADLKGALLVDVPGHLPRHSNVASQLQGVVAERIYGAPYDALLARFVEKPLGMRAGGASVPPALFAIGYATDGTERPTLAMPVIRAAGGLHYSAADMARYLAGQIAATDPAIALTHQPLFGAADAARIGFHWVIGKTADSQTYLRHSGGTLGFSSYCDFYPAQRYGVVVLANSSGAQSTAQGLADAIHAALFGAPKGLVALEAALEKSDYADVPGTIALTKARFPELHLNEDFVNAWGYRLLRDKRPAAARGIFAWNVSAYPDSWNAHDSLAEALAEAGDKPGAIAEYRRSLELNPGNDNGREVLEKLQKQP</sequence>
<dbReference type="Proteomes" id="UP000575241">
    <property type="component" value="Unassembled WGS sequence"/>
</dbReference>
<dbReference type="Pfam" id="PF00144">
    <property type="entry name" value="Beta-lactamase"/>
    <property type="match status" value="1"/>
</dbReference>
<dbReference type="PROSITE" id="PS50005">
    <property type="entry name" value="TPR"/>
    <property type="match status" value="1"/>
</dbReference>
<dbReference type="InterPro" id="IPR050491">
    <property type="entry name" value="AmpC-like"/>
</dbReference>
<dbReference type="PANTHER" id="PTHR46825">
    <property type="entry name" value="D-ALANYL-D-ALANINE-CARBOXYPEPTIDASE/ENDOPEPTIDASE AMPH"/>
    <property type="match status" value="1"/>
</dbReference>
<dbReference type="PROSITE" id="PS00336">
    <property type="entry name" value="BETA_LACTAMASE_C"/>
    <property type="match status" value="1"/>
</dbReference>
<comment type="similarity">
    <text evidence="2 7">Belongs to the class-C beta-lactamase family.</text>
</comment>
<proteinExistence type="inferred from homology"/>
<evidence type="ECO:0000256" key="2">
    <source>
        <dbReference type="ARBA" id="ARBA00007840"/>
    </source>
</evidence>
<evidence type="ECO:0000256" key="1">
    <source>
        <dbReference type="ARBA" id="ARBA00001526"/>
    </source>
</evidence>
<dbReference type="InterPro" id="IPR012338">
    <property type="entry name" value="Beta-lactam/transpept-like"/>
</dbReference>
<evidence type="ECO:0000259" key="10">
    <source>
        <dbReference type="Pfam" id="PF00144"/>
    </source>
</evidence>
<feature type="compositionally biased region" description="Basic and acidic residues" evidence="8">
    <location>
        <begin position="483"/>
        <end position="495"/>
    </location>
</feature>
<feature type="chain" id="PRO_5030545901" description="Beta-lactamase" evidence="9">
    <location>
        <begin position="26"/>
        <end position="495"/>
    </location>
</feature>
<name>A0A7W7K1C7_9SPHN</name>
<keyword evidence="5 7" id="KW-0046">Antibiotic resistance</keyword>
<dbReference type="AlphaFoldDB" id="A0A7W7K1C7"/>
<dbReference type="InterPro" id="IPR006311">
    <property type="entry name" value="TAT_signal"/>
</dbReference>
<feature type="domain" description="Beta-lactamase-related" evidence="10">
    <location>
        <begin position="41"/>
        <end position="373"/>
    </location>
</feature>
<dbReference type="GO" id="GO:0030288">
    <property type="term" value="C:outer membrane-bounded periplasmic space"/>
    <property type="evidence" value="ECO:0007669"/>
    <property type="project" value="InterPro"/>
</dbReference>
<dbReference type="EC" id="3.5.2.6" evidence="3 7"/>
<dbReference type="GO" id="GO:0008800">
    <property type="term" value="F:beta-lactamase activity"/>
    <property type="evidence" value="ECO:0007669"/>
    <property type="project" value="UniProtKB-UniRule"/>
</dbReference>